<dbReference type="InterPro" id="IPR027994">
    <property type="entry name" value="WxL_dom"/>
</dbReference>
<evidence type="ECO:0000313" key="3">
    <source>
        <dbReference type="EMBL" id="RHK05554.1"/>
    </source>
</evidence>
<feature type="chain" id="PRO_5019378438" evidence="1">
    <location>
        <begin position="26"/>
        <end position="215"/>
    </location>
</feature>
<reference evidence="3 4" key="1">
    <citation type="submission" date="2018-08" db="EMBL/GenBank/DDBJ databases">
        <title>A genome reference for cultivated species of the human gut microbiota.</title>
        <authorList>
            <person name="Zou Y."/>
            <person name="Xue W."/>
            <person name="Luo G."/>
        </authorList>
    </citation>
    <scope>NUCLEOTIDE SEQUENCE [LARGE SCALE GENOMIC DNA]</scope>
    <source>
        <strain evidence="3 4">AF48-16</strain>
    </source>
</reference>
<sequence length="215" mass="22116">MISKKLIIGALGVLTALSIGATVQADDTTGVVEYTSGGIVFDPDKGGSDPNTQLPTNLDFGAHEIQTENAETWVATTDGTGLPGDGSTLQRGAVAVSDNRGQANSSWAIKVRQATQFTAGDSTLDGAVLTVDTGTLTNNLSSPPTGTSDIANGELDFAAINNEYAFLTANAGEGIGETSMPLEQFTLSIPANTEKQSATYQTTLVWTISSAPTTP</sequence>
<feature type="signal peptide" evidence="1">
    <location>
        <begin position="1"/>
        <end position="25"/>
    </location>
</feature>
<dbReference type="AlphaFoldDB" id="A0A415ER75"/>
<dbReference type="RefSeq" id="WP_151196020.1">
    <property type="nucleotide sequence ID" value="NZ_CP119393.1"/>
</dbReference>
<evidence type="ECO:0000259" key="2">
    <source>
        <dbReference type="Pfam" id="PF13731"/>
    </source>
</evidence>
<evidence type="ECO:0000313" key="4">
    <source>
        <dbReference type="Proteomes" id="UP000286288"/>
    </source>
</evidence>
<dbReference type="EMBL" id="QRMZ01000018">
    <property type="protein sequence ID" value="RHK05554.1"/>
    <property type="molecule type" value="Genomic_DNA"/>
</dbReference>
<organism evidence="3 4">
    <name type="scientific">Enterococcus casseliflavus</name>
    <name type="common">Enterococcus flavescens</name>
    <dbReference type="NCBI Taxonomy" id="37734"/>
    <lineage>
        <taxon>Bacteria</taxon>
        <taxon>Bacillati</taxon>
        <taxon>Bacillota</taxon>
        <taxon>Bacilli</taxon>
        <taxon>Lactobacillales</taxon>
        <taxon>Enterococcaceae</taxon>
        <taxon>Enterococcus</taxon>
    </lineage>
</organism>
<proteinExistence type="predicted"/>
<keyword evidence="1" id="KW-0732">Signal</keyword>
<feature type="domain" description="WxL" evidence="2">
    <location>
        <begin position="55"/>
        <end position="212"/>
    </location>
</feature>
<protein>
    <submittedName>
        <fullName evidence="3">WxL domain-containing protein</fullName>
    </submittedName>
</protein>
<gene>
    <name evidence="3" type="ORF">DW084_13320</name>
</gene>
<dbReference type="Proteomes" id="UP000286288">
    <property type="component" value="Unassembled WGS sequence"/>
</dbReference>
<comment type="caution">
    <text evidence="3">The sequence shown here is derived from an EMBL/GenBank/DDBJ whole genome shotgun (WGS) entry which is preliminary data.</text>
</comment>
<name>A0A415ER75_ENTCA</name>
<evidence type="ECO:0000256" key="1">
    <source>
        <dbReference type="SAM" id="SignalP"/>
    </source>
</evidence>
<accession>A0A415ER75</accession>
<dbReference type="Pfam" id="PF13731">
    <property type="entry name" value="WxL"/>
    <property type="match status" value="1"/>
</dbReference>